<dbReference type="GO" id="GO:0000160">
    <property type="term" value="P:phosphorelay signal transduction system"/>
    <property type="evidence" value="ECO:0007669"/>
    <property type="project" value="InterPro"/>
</dbReference>
<dbReference type="InterPro" id="IPR011006">
    <property type="entry name" value="CheY-like_superfamily"/>
</dbReference>
<proteinExistence type="predicted"/>
<dbReference type="GO" id="GO:0003677">
    <property type="term" value="F:DNA binding"/>
    <property type="evidence" value="ECO:0007669"/>
    <property type="project" value="UniProtKB-KW"/>
</dbReference>
<dbReference type="PROSITE" id="PS50110">
    <property type="entry name" value="RESPONSE_REGULATORY"/>
    <property type="match status" value="1"/>
</dbReference>
<dbReference type="OrthoDB" id="9794194at2"/>
<evidence type="ECO:0000259" key="2">
    <source>
        <dbReference type="PROSITE" id="PS50110"/>
    </source>
</evidence>
<evidence type="ECO:0000313" key="4">
    <source>
        <dbReference type="Proteomes" id="UP000248168"/>
    </source>
</evidence>
<dbReference type="InterPro" id="IPR052893">
    <property type="entry name" value="TCS_response_regulator"/>
</dbReference>
<feature type="domain" description="Response regulatory" evidence="2">
    <location>
        <begin position="6"/>
        <end position="126"/>
    </location>
</feature>
<organism evidence="3 4">
    <name type="scientific">Nitrospira lenta</name>
    <dbReference type="NCBI Taxonomy" id="1436998"/>
    <lineage>
        <taxon>Bacteria</taxon>
        <taxon>Pseudomonadati</taxon>
        <taxon>Nitrospirota</taxon>
        <taxon>Nitrospiria</taxon>
        <taxon>Nitrospirales</taxon>
        <taxon>Nitrospiraceae</taxon>
        <taxon>Nitrospira</taxon>
    </lineage>
</organism>
<dbReference type="EMBL" id="OUNR01000022">
    <property type="protein sequence ID" value="SPP66754.1"/>
    <property type="molecule type" value="Genomic_DNA"/>
</dbReference>
<dbReference type="PANTHER" id="PTHR44520:SF2">
    <property type="entry name" value="RESPONSE REGULATOR RCP1"/>
    <property type="match status" value="1"/>
</dbReference>
<dbReference type="Proteomes" id="UP000248168">
    <property type="component" value="Unassembled WGS sequence"/>
</dbReference>
<dbReference type="SMART" id="SM00448">
    <property type="entry name" value="REC"/>
    <property type="match status" value="1"/>
</dbReference>
<dbReference type="CDD" id="cd17557">
    <property type="entry name" value="REC_Rcp-like"/>
    <property type="match status" value="1"/>
</dbReference>
<evidence type="ECO:0000313" key="3">
    <source>
        <dbReference type="EMBL" id="SPP66754.1"/>
    </source>
</evidence>
<dbReference type="InterPro" id="IPR001789">
    <property type="entry name" value="Sig_transdc_resp-reg_receiver"/>
</dbReference>
<dbReference type="InParanoid" id="A0A330LAL5"/>
<gene>
    <name evidence="3" type="ORF">NITLEN_90009</name>
</gene>
<keyword evidence="4" id="KW-1185">Reference proteome</keyword>
<dbReference type="RefSeq" id="WP_121990876.1">
    <property type="nucleotide sequence ID" value="NZ_OUNR01000022.1"/>
</dbReference>
<dbReference type="PANTHER" id="PTHR44520">
    <property type="entry name" value="RESPONSE REGULATOR RCP1-RELATED"/>
    <property type="match status" value="1"/>
</dbReference>
<protein>
    <submittedName>
        <fullName evidence="3">DNA-binding response regulator, CheY like</fullName>
    </submittedName>
</protein>
<feature type="modified residue" description="4-aspartylphosphate" evidence="1">
    <location>
        <position position="59"/>
    </location>
</feature>
<dbReference type="AlphaFoldDB" id="A0A330LAL5"/>
<dbReference type="SUPFAM" id="SSF52172">
    <property type="entry name" value="CheY-like"/>
    <property type="match status" value="1"/>
</dbReference>
<reference evidence="4" key="1">
    <citation type="submission" date="2018-04" db="EMBL/GenBank/DDBJ databases">
        <authorList>
            <person name="Lucker S."/>
            <person name="Sakoula D."/>
        </authorList>
    </citation>
    <scope>NUCLEOTIDE SEQUENCE [LARGE SCALE GENOMIC DNA]</scope>
</reference>
<keyword evidence="1" id="KW-0597">Phosphoprotein</keyword>
<evidence type="ECO:0000256" key="1">
    <source>
        <dbReference type="PROSITE-ProRule" id="PRU00169"/>
    </source>
</evidence>
<dbReference type="Gene3D" id="3.40.50.2300">
    <property type="match status" value="1"/>
</dbReference>
<accession>A0A330LAL5</accession>
<dbReference type="Pfam" id="PF00072">
    <property type="entry name" value="Response_reg"/>
    <property type="match status" value="1"/>
</dbReference>
<sequence>MGSHSSILLIEDSPGEQELFRLALAQTGLDVALSTEQDAEAALHFLNTHTALPTVILLDWHLGKQRGDAFLKRLRTDTRLAAIPVVVFTTSDDASDLSLAYASGATGYVVKPSTFTELIQCATDICRYWLDRNRVPHTIGTPC</sequence>
<name>A0A330LAL5_9BACT</name>
<keyword evidence="3" id="KW-0238">DNA-binding</keyword>